<gene>
    <name evidence="10" type="ORF">SAMN02745973_01684</name>
</gene>
<evidence type="ECO:0000256" key="2">
    <source>
        <dbReference type="ARBA" id="ARBA00011900"/>
    </source>
</evidence>
<dbReference type="InterPro" id="IPR051537">
    <property type="entry name" value="DNA_Adenine_Mtase"/>
</dbReference>
<evidence type="ECO:0000256" key="7">
    <source>
        <dbReference type="ARBA" id="ARBA00047942"/>
    </source>
</evidence>
<dbReference type="GO" id="GO:0009307">
    <property type="term" value="P:DNA restriction-modification system"/>
    <property type="evidence" value="ECO:0007669"/>
    <property type="project" value="UniProtKB-KW"/>
</dbReference>
<keyword evidence="3" id="KW-0489">Methyltransferase</keyword>
<evidence type="ECO:0000259" key="9">
    <source>
        <dbReference type="Pfam" id="PF12161"/>
    </source>
</evidence>
<feature type="domain" description="N6 adenine-specific DNA methyltransferase N-terminal" evidence="9">
    <location>
        <begin position="4"/>
        <end position="130"/>
    </location>
</feature>
<dbReference type="Proteomes" id="UP000196365">
    <property type="component" value="Unassembled WGS sequence"/>
</dbReference>
<comment type="catalytic activity">
    <reaction evidence="7">
        <text>a 2'-deoxyadenosine in DNA + S-adenosyl-L-methionine = an N(6)-methyl-2'-deoxyadenosine in DNA + S-adenosyl-L-homocysteine + H(+)</text>
        <dbReference type="Rhea" id="RHEA:15197"/>
        <dbReference type="Rhea" id="RHEA-COMP:12418"/>
        <dbReference type="Rhea" id="RHEA-COMP:12419"/>
        <dbReference type="ChEBI" id="CHEBI:15378"/>
        <dbReference type="ChEBI" id="CHEBI:57856"/>
        <dbReference type="ChEBI" id="CHEBI:59789"/>
        <dbReference type="ChEBI" id="CHEBI:90615"/>
        <dbReference type="ChEBI" id="CHEBI:90616"/>
        <dbReference type="EC" id="2.1.1.72"/>
    </reaction>
</comment>
<feature type="domain" description="DNA methylase adenine-specific" evidence="8">
    <location>
        <begin position="140"/>
        <end position="448"/>
    </location>
</feature>
<dbReference type="GO" id="GO:0008170">
    <property type="term" value="F:N-methyltransferase activity"/>
    <property type="evidence" value="ECO:0007669"/>
    <property type="project" value="InterPro"/>
</dbReference>
<proteinExistence type="inferred from homology"/>
<protein>
    <recommendedName>
        <fullName evidence="2">site-specific DNA-methyltransferase (adenine-specific)</fullName>
        <ecNumber evidence="2">2.1.1.72</ecNumber>
    </recommendedName>
</protein>
<dbReference type="AlphaFoldDB" id="A0A1T4NHI1"/>
<keyword evidence="4" id="KW-0808">Transferase</keyword>
<evidence type="ECO:0000256" key="4">
    <source>
        <dbReference type="ARBA" id="ARBA00022679"/>
    </source>
</evidence>
<name>A0A1T4NHI1_9FIRM</name>
<comment type="similarity">
    <text evidence="1">Belongs to the N(4)/N(6)-methyltransferase family.</text>
</comment>
<dbReference type="Gene3D" id="3.40.50.150">
    <property type="entry name" value="Vaccinia Virus protein VP39"/>
    <property type="match status" value="1"/>
</dbReference>
<dbReference type="SUPFAM" id="SSF53335">
    <property type="entry name" value="S-adenosyl-L-methionine-dependent methyltransferases"/>
    <property type="match status" value="1"/>
</dbReference>
<evidence type="ECO:0000256" key="3">
    <source>
        <dbReference type="ARBA" id="ARBA00022603"/>
    </source>
</evidence>
<dbReference type="InterPro" id="IPR003356">
    <property type="entry name" value="DNA_methylase_A-5"/>
</dbReference>
<keyword evidence="6" id="KW-0680">Restriction system</keyword>
<dbReference type="PANTHER" id="PTHR42933">
    <property type="entry name" value="SLR6095 PROTEIN"/>
    <property type="match status" value="1"/>
</dbReference>
<accession>A0A1T4NHI1</accession>
<keyword evidence="11" id="KW-1185">Reference proteome</keyword>
<dbReference type="EMBL" id="FUWV01000011">
    <property type="protein sequence ID" value="SJZ78684.1"/>
    <property type="molecule type" value="Genomic_DNA"/>
</dbReference>
<dbReference type="RefSeq" id="WP_087679080.1">
    <property type="nucleotide sequence ID" value="NZ_FUWV01000011.1"/>
</dbReference>
<dbReference type="InterPro" id="IPR002052">
    <property type="entry name" value="DNA_methylase_N6_adenine_CS"/>
</dbReference>
<dbReference type="GO" id="GO:0009007">
    <property type="term" value="F:site-specific DNA-methyltransferase (adenine-specific) activity"/>
    <property type="evidence" value="ECO:0007669"/>
    <property type="project" value="UniProtKB-EC"/>
</dbReference>
<evidence type="ECO:0000256" key="6">
    <source>
        <dbReference type="ARBA" id="ARBA00022747"/>
    </source>
</evidence>
<organism evidence="10 11">
    <name type="scientific">Garciella nitratireducens DSM 15102</name>
    <dbReference type="NCBI Taxonomy" id="1121911"/>
    <lineage>
        <taxon>Bacteria</taxon>
        <taxon>Bacillati</taxon>
        <taxon>Bacillota</taxon>
        <taxon>Clostridia</taxon>
        <taxon>Eubacteriales</taxon>
        <taxon>Eubacteriaceae</taxon>
        <taxon>Garciella</taxon>
    </lineage>
</organism>
<dbReference type="GO" id="GO:0032259">
    <property type="term" value="P:methylation"/>
    <property type="evidence" value="ECO:0007669"/>
    <property type="project" value="UniProtKB-KW"/>
</dbReference>
<keyword evidence="5" id="KW-0949">S-adenosyl-L-methionine</keyword>
<dbReference type="OrthoDB" id="9814572at2"/>
<dbReference type="Gene3D" id="1.20.1260.30">
    <property type="match status" value="1"/>
</dbReference>
<dbReference type="PRINTS" id="PR00507">
    <property type="entry name" value="N12N6MTFRASE"/>
</dbReference>
<dbReference type="InterPro" id="IPR038333">
    <property type="entry name" value="T1MK-like_N_sf"/>
</dbReference>
<dbReference type="InterPro" id="IPR022749">
    <property type="entry name" value="D12N6_MeTrfase_N"/>
</dbReference>
<dbReference type="EC" id="2.1.1.72" evidence="2"/>
<dbReference type="PROSITE" id="PS00092">
    <property type="entry name" value="N6_MTASE"/>
    <property type="match status" value="1"/>
</dbReference>
<evidence type="ECO:0000259" key="8">
    <source>
        <dbReference type="Pfam" id="PF02384"/>
    </source>
</evidence>
<evidence type="ECO:0000256" key="5">
    <source>
        <dbReference type="ARBA" id="ARBA00022691"/>
    </source>
</evidence>
<evidence type="ECO:0000313" key="10">
    <source>
        <dbReference type="EMBL" id="SJZ78684.1"/>
    </source>
</evidence>
<dbReference type="Pfam" id="PF12161">
    <property type="entry name" value="HsdM_N"/>
    <property type="match status" value="1"/>
</dbReference>
<dbReference type="GO" id="GO:0003677">
    <property type="term" value="F:DNA binding"/>
    <property type="evidence" value="ECO:0007669"/>
    <property type="project" value="InterPro"/>
</dbReference>
<dbReference type="PANTHER" id="PTHR42933:SF4">
    <property type="entry name" value="TYPE I RESTRICTION ENZYME ECOKI METHYLASE SUBUNIT"/>
    <property type="match status" value="1"/>
</dbReference>
<reference evidence="10 11" key="1">
    <citation type="submission" date="2017-02" db="EMBL/GenBank/DDBJ databases">
        <authorList>
            <person name="Peterson S.W."/>
        </authorList>
    </citation>
    <scope>NUCLEOTIDE SEQUENCE [LARGE SCALE GENOMIC DNA]</scope>
    <source>
        <strain evidence="10 11">DSM 15102</strain>
    </source>
</reference>
<evidence type="ECO:0000313" key="11">
    <source>
        <dbReference type="Proteomes" id="UP000196365"/>
    </source>
</evidence>
<dbReference type="InterPro" id="IPR029063">
    <property type="entry name" value="SAM-dependent_MTases_sf"/>
</dbReference>
<dbReference type="Pfam" id="PF02384">
    <property type="entry name" value="N6_Mtase"/>
    <property type="match status" value="1"/>
</dbReference>
<sequence>MTITSIIKSIQDIMRQDAGVDGDAQRISQLVWMLFLKVYDAKEAEWELFEEDYKSIIPEDLRWRNWAEDEEGMTGDELLEFVNERLFKELKDLTVDETTDKRGLIVKSVFEDSYNYMKSGTLLRQLINKLNEIDFDEYEDRHAFNDIYETILKDLQSAGNAGEYYTPRVLTDFIIEMLNPQIGEQVADFACGTGGFLVSSLKHLEKQIKTVEDRKTVQSSLFGIEKKPLPHLLCMTNLLLHDVDSPNILRDNSLSTNVRDYTEKDKYDVIAMNPPFGGVEEVGIQINFPAEFRTSETADLFMTLIMYRLKENGRAGVVLPDGFLFGDDNAKVAIKEKLLSEFNLHTIVRVPNGVFAPYTSIATNVLFFDKTKPTEKIDYYQVPLPEGIKNGFTKTRPFKTEYLQGVKDWWNNRDKEDKNAYSVTIEEIKKANYNLDVKNPNNGKEEKEYSLNELLNIMDTKSKNINKLIGQLSKALEGVEE</sequence>
<evidence type="ECO:0000256" key="1">
    <source>
        <dbReference type="ARBA" id="ARBA00006594"/>
    </source>
</evidence>